<evidence type="ECO:0000256" key="4">
    <source>
        <dbReference type="ARBA" id="ARBA00023125"/>
    </source>
</evidence>
<comment type="caution">
    <text evidence="8">The sequence shown here is derived from an EMBL/GenBank/DDBJ whole genome shotgun (WGS) entry which is preliminary data.</text>
</comment>
<dbReference type="Pfam" id="PF08281">
    <property type="entry name" value="Sigma70_r4_2"/>
    <property type="match status" value="1"/>
</dbReference>
<feature type="domain" description="RNA polymerase sigma-70 region 2" evidence="6">
    <location>
        <begin position="58"/>
        <end position="126"/>
    </location>
</feature>
<keyword evidence="2" id="KW-0805">Transcription regulation</keyword>
<accession>A0A8J6TQ25</accession>
<dbReference type="InterPro" id="IPR013324">
    <property type="entry name" value="RNA_pol_sigma_r3/r4-like"/>
</dbReference>
<evidence type="ECO:0000256" key="3">
    <source>
        <dbReference type="ARBA" id="ARBA00023082"/>
    </source>
</evidence>
<proteinExistence type="inferred from homology"/>
<protein>
    <submittedName>
        <fullName evidence="8">Sigma-70 family RNA polymerase sigma factor</fullName>
    </submittedName>
</protein>
<evidence type="ECO:0000256" key="1">
    <source>
        <dbReference type="ARBA" id="ARBA00010641"/>
    </source>
</evidence>
<dbReference type="GO" id="GO:0006352">
    <property type="term" value="P:DNA-templated transcription initiation"/>
    <property type="evidence" value="ECO:0007669"/>
    <property type="project" value="InterPro"/>
</dbReference>
<dbReference type="InterPro" id="IPR013325">
    <property type="entry name" value="RNA_pol_sigma_r2"/>
</dbReference>
<evidence type="ECO:0000256" key="2">
    <source>
        <dbReference type="ARBA" id="ARBA00023015"/>
    </source>
</evidence>
<dbReference type="InterPro" id="IPR007627">
    <property type="entry name" value="RNA_pol_sigma70_r2"/>
</dbReference>
<dbReference type="InterPro" id="IPR014284">
    <property type="entry name" value="RNA_pol_sigma-70_dom"/>
</dbReference>
<dbReference type="CDD" id="cd06171">
    <property type="entry name" value="Sigma70_r4"/>
    <property type="match status" value="1"/>
</dbReference>
<keyword evidence="4" id="KW-0238">DNA-binding</keyword>
<dbReference type="SUPFAM" id="SSF88659">
    <property type="entry name" value="Sigma3 and sigma4 domains of RNA polymerase sigma factors"/>
    <property type="match status" value="1"/>
</dbReference>
<dbReference type="InterPro" id="IPR036388">
    <property type="entry name" value="WH-like_DNA-bd_sf"/>
</dbReference>
<dbReference type="PANTHER" id="PTHR43133">
    <property type="entry name" value="RNA POLYMERASE ECF-TYPE SIGMA FACTO"/>
    <property type="match status" value="1"/>
</dbReference>
<evidence type="ECO:0000313" key="8">
    <source>
        <dbReference type="EMBL" id="MBC8431603.1"/>
    </source>
</evidence>
<reference evidence="8 9" key="1">
    <citation type="submission" date="2020-08" db="EMBL/GenBank/DDBJ databases">
        <title>Bridging the membrane lipid divide: bacteria of the FCB group superphylum have the potential to synthesize archaeal ether lipids.</title>
        <authorList>
            <person name="Villanueva L."/>
            <person name="Von Meijenfeldt F.A.B."/>
            <person name="Westbye A.B."/>
            <person name="Yadav S."/>
            <person name="Hopmans E.C."/>
            <person name="Dutilh B.E."/>
            <person name="Sinninghe Damste J.S."/>
        </authorList>
    </citation>
    <scope>NUCLEOTIDE SEQUENCE [LARGE SCALE GENOMIC DNA]</scope>
    <source>
        <strain evidence="8">NIOZ-UU17</strain>
    </source>
</reference>
<sequence length="221" mass="25346">MLTAEIVGSGAGRQRDAFSSDHGGRQISVNMDIKLLHLDDESLICRIQEGSHEAFATLVDRHSNRFYRIAYRLVAGKDDAEDIVQEAFLKLWDRPNLWDPGKRAKFTTWFYRVVINLCFDHRKKKKMISLPADIEFADENSGPDVLFDVHQKQAVLERFIQELPERQQLAVNLCFYEELSNNEAAQIIGVKVKALQSLVMRAKTTLKYKVKRYLGGGSRCQ</sequence>
<gene>
    <name evidence="8" type="ORF">H8D96_06750</name>
</gene>
<dbReference type="EMBL" id="JACNIG010000157">
    <property type="protein sequence ID" value="MBC8431603.1"/>
    <property type="molecule type" value="Genomic_DNA"/>
</dbReference>
<dbReference type="Proteomes" id="UP000605201">
    <property type="component" value="Unassembled WGS sequence"/>
</dbReference>
<evidence type="ECO:0000259" key="6">
    <source>
        <dbReference type="Pfam" id="PF04542"/>
    </source>
</evidence>
<evidence type="ECO:0000259" key="7">
    <source>
        <dbReference type="Pfam" id="PF08281"/>
    </source>
</evidence>
<dbReference type="InterPro" id="IPR039425">
    <property type="entry name" value="RNA_pol_sigma-70-like"/>
</dbReference>
<keyword evidence="5" id="KW-0804">Transcription</keyword>
<dbReference type="Pfam" id="PF04542">
    <property type="entry name" value="Sigma70_r2"/>
    <property type="match status" value="1"/>
</dbReference>
<dbReference type="PANTHER" id="PTHR43133:SF8">
    <property type="entry name" value="RNA POLYMERASE SIGMA FACTOR HI_1459-RELATED"/>
    <property type="match status" value="1"/>
</dbReference>
<name>A0A8J6TQ25_9BACT</name>
<evidence type="ECO:0000256" key="5">
    <source>
        <dbReference type="ARBA" id="ARBA00023163"/>
    </source>
</evidence>
<organism evidence="8 9">
    <name type="scientific">Candidatus Desulfatibia vada</name>
    <dbReference type="NCBI Taxonomy" id="2841696"/>
    <lineage>
        <taxon>Bacteria</taxon>
        <taxon>Pseudomonadati</taxon>
        <taxon>Thermodesulfobacteriota</taxon>
        <taxon>Desulfobacteria</taxon>
        <taxon>Desulfobacterales</taxon>
        <taxon>Desulfobacterales incertae sedis</taxon>
        <taxon>Candidatus Desulfatibia</taxon>
    </lineage>
</organism>
<dbReference type="GO" id="GO:0003677">
    <property type="term" value="F:DNA binding"/>
    <property type="evidence" value="ECO:0007669"/>
    <property type="project" value="UniProtKB-KW"/>
</dbReference>
<dbReference type="Gene3D" id="1.10.1740.10">
    <property type="match status" value="1"/>
</dbReference>
<dbReference type="NCBIfam" id="TIGR02937">
    <property type="entry name" value="sigma70-ECF"/>
    <property type="match status" value="1"/>
</dbReference>
<comment type="similarity">
    <text evidence="1">Belongs to the sigma-70 factor family. ECF subfamily.</text>
</comment>
<keyword evidence="3" id="KW-0731">Sigma factor</keyword>
<dbReference type="Gene3D" id="1.10.10.10">
    <property type="entry name" value="Winged helix-like DNA-binding domain superfamily/Winged helix DNA-binding domain"/>
    <property type="match status" value="1"/>
</dbReference>
<dbReference type="AlphaFoldDB" id="A0A8J6TQ25"/>
<feature type="domain" description="RNA polymerase sigma factor 70 region 4 type 2" evidence="7">
    <location>
        <begin position="156"/>
        <end position="206"/>
    </location>
</feature>
<evidence type="ECO:0000313" key="9">
    <source>
        <dbReference type="Proteomes" id="UP000605201"/>
    </source>
</evidence>
<dbReference type="GO" id="GO:0016987">
    <property type="term" value="F:sigma factor activity"/>
    <property type="evidence" value="ECO:0007669"/>
    <property type="project" value="UniProtKB-KW"/>
</dbReference>
<dbReference type="InterPro" id="IPR013249">
    <property type="entry name" value="RNA_pol_sigma70_r4_t2"/>
</dbReference>
<dbReference type="SUPFAM" id="SSF88946">
    <property type="entry name" value="Sigma2 domain of RNA polymerase sigma factors"/>
    <property type="match status" value="1"/>
</dbReference>